<dbReference type="InterPro" id="IPR019775">
    <property type="entry name" value="WD40_repeat_CS"/>
</dbReference>
<feature type="compositionally biased region" description="Polar residues" evidence="4">
    <location>
        <begin position="590"/>
        <end position="599"/>
    </location>
</feature>
<dbReference type="SUPFAM" id="SSF50978">
    <property type="entry name" value="WD40 repeat-like"/>
    <property type="match status" value="1"/>
</dbReference>
<dbReference type="PROSITE" id="PS00678">
    <property type="entry name" value="WD_REPEATS_1"/>
    <property type="match status" value="1"/>
</dbReference>
<evidence type="ECO:0000313" key="5">
    <source>
        <dbReference type="EMBL" id="RWS03316.1"/>
    </source>
</evidence>
<accession>A0A3S3RMT4</accession>
<dbReference type="InterPro" id="IPR001680">
    <property type="entry name" value="WD40_rpt"/>
</dbReference>
<reference evidence="5 6" key="1">
    <citation type="journal article" date="2018" name="Gigascience">
        <title>Genomes of trombidid mites reveal novel predicted allergens and laterally-transferred genes associated with secondary metabolism.</title>
        <authorList>
            <person name="Dong X."/>
            <person name="Chaisiri K."/>
            <person name="Xia D."/>
            <person name="Armstrong S.D."/>
            <person name="Fang Y."/>
            <person name="Donnelly M.J."/>
            <person name="Kadowaki T."/>
            <person name="McGarry J.W."/>
            <person name="Darby A.C."/>
            <person name="Makepeace B.L."/>
        </authorList>
    </citation>
    <scope>NUCLEOTIDE SEQUENCE [LARGE SCALE GENOMIC DNA]</scope>
    <source>
        <strain evidence="5">UoL-WK</strain>
    </source>
</reference>
<dbReference type="GO" id="GO:0045717">
    <property type="term" value="P:negative regulation of fatty acid biosynthetic process"/>
    <property type="evidence" value="ECO:0007669"/>
    <property type="project" value="TreeGrafter"/>
</dbReference>
<feature type="region of interest" description="Disordered" evidence="4">
    <location>
        <begin position="497"/>
        <end position="537"/>
    </location>
</feature>
<dbReference type="OrthoDB" id="5573735at2759"/>
<feature type="compositionally biased region" description="Polar residues" evidence="4">
    <location>
        <begin position="526"/>
        <end position="537"/>
    </location>
</feature>
<keyword evidence="2" id="KW-0677">Repeat</keyword>
<evidence type="ECO:0000256" key="3">
    <source>
        <dbReference type="PROSITE-ProRule" id="PRU00221"/>
    </source>
</evidence>
<dbReference type="InterPro" id="IPR015943">
    <property type="entry name" value="WD40/YVTN_repeat-like_dom_sf"/>
</dbReference>
<feature type="repeat" description="WD" evidence="3">
    <location>
        <begin position="134"/>
        <end position="169"/>
    </location>
</feature>
<dbReference type="InterPro" id="IPR045151">
    <property type="entry name" value="DCAF8"/>
</dbReference>
<name>A0A3S3RMT4_9ACAR</name>
<sequence length="818" mass="92322">MSWTVKPKVLSTVPNIIATEYGKREAKRHIIRGRYEIANNLYKKDLYSHYGCVNAIEFSNNGQCLVSGGDDRRVLLWDVEKAISGIGKPSIMKGEHNSNIFCLGFNLNNTRLFSAGNDEQVIIHDAITGETLDVILHDEAIYGLSVDPINDNIFATACDDGRIFIWDLREPNLRDPLTLIRSQSAFHAVMHNPVEPQFLATANSKEGIGLWDIRKPKNCLLQYNGGIMSSQSAMSVRFNSRGTQILSLRRRLPPILYNVTSPHPIAEFDHTGYYNSCTMKSCCFAGDEDQYILSGSDDFKLYMWKIPPELFDQELSSPPINWVDKAHLILRGHRSIVNQVRFNYTNSIIASSGVEKIIKLWSVFPLPYGTGGIDVYSNKENRKVYSHEDYINLVLESGQFMTHDYSHQSVQEDPRMMAFFDSLVQRDIEGWTSDSSDDSISDSHSGVFGYFYASGRASSRSDESSLGSVSDSEDPLKIINPYTLSYINTLNARMESSSNLSLPSEPIENDDPSTSPKKKTNDTETSESNRMSNDISKITQLIHEKKKDQLRKVARNTLKTTRKRLKKIEKHCAKYQSNNSDDNFEEKPSTSRQASSSNTIDAMRQRLEEMNAVLEGLSRKVGIDGSNYENSKNRRSSQKLRRRLRYLTNQSDLILNEVLPDPDSDSDSDTSDLMNGEQFLDVVANGDQRMRHLLPTVSSCSDDEVMNNVKCETESSESDAQLSSVEVNVSVIEENGETNSHEEIGPESSSKNCNIESGLMLALPYLHSKCHPQSSSNCNDCEGEKPDTSVSFNKINHFKRCYRKRKLEDNDENNENKN</sequence>
<gene>
    <name evidence="5" type="ORF">B4U79_09348</name>
</gene>
<dbReference type="AlphaFoldDB" id="A0A3S3RMT4"/>
<proteinExistence type="predicted"/>
<feature type="repeat" description="WD" evidence="3">
    <location>
        <begin position="330"/>
        <end position="363"/>
    </location>
</feature>
<evidence type="ECO:0000256" key="1">
    <source>
        <dbReference type="ARBA" id="ARBA00022574"/>
    </source>
</evidence>
<dbReference type="Pfam" id="PF00400">
    <property type="entry name" value="WD40"/>
    <property type="match status" value="3"/>
</dbReference>
<dbReference type="EMBL" id="NCKU01006616">
    <property type="protein sequence ID" value="RWS03316.1"/>
    <property type="molecule type" value="Genomic_DNA"/>
</dbReference>
<feature type="repeat" description="WD" evidence="3">
    <location>
        <begin position="46"/>
        <end position="80"/>
    </location>
</feature>
<feature type="compositionally biased region" description="Low complexity" evidence="4">
    <location>
        <begin position="497"/>
        <end position="506"/>
    </location>
</feature>
<dbReference type="InterPro" id="IPR036322">
    <property type="entry name" value="WD40_repeat_dom_sf"/>
</dbReference>
<dbReference type="Gene3D" id="2.130.10.10">
    <property type="entry name" value="YVTN repeat-like/Quinoprotein amine dehydrogenase"/>
    <property type="match status" value="3"/>
</dbReference>
<dbReference type="PROSITE" id="PS50294">
    <property type="entry name" value="WD_REPEATS_REGION"/>
    <property type="match status" value="2"/>
</dbReference>
<dbReference type="Proteomes" id="UP000285301">
    <property type="component" value="Unassembled WGS sequence"/>
</dbReference>
<dbReference type="PANTHER" id="PTHR15574">
    <property type="entry name" value="WD REPEAT DOMAIN-CONTAINING FAMILY"/>
    <property type="match status" value="1"/>
</dbReference>
<protein>
    <submittedName>
        <fullName evidence="5">DDB1-and CUL4-associated factor 5-like protein</fullName>
    </submittedName>
</protein>
<dbReference type="SMART" id="SM00320">
    <property type="entry name" value="WD40"/>
    <property type="match status" value="6"/>
</dbReference>
<organism evidence="5 6">
    <name type="scientific">Dinothrombium tinctorium</name>
    <dbReference type="NCBI Taxonomy" id="1965070"/>
    <lineage>
        <taxon>Eukaryota</taxon>
        <taxon>Metazoa</taxon>
        <taxon>Ecdysozoa</taxon>
        <taxon>Arthropoda</taxon>
        <taxon>Chelicerata</taxon>
        <taxon>Arachnida</taxon>
        <taxon>Acari</taxon>
        <taxon>Acariformes</taxon>
        <taxon>Trombidiformes</taxon>
        <taxon>Prostigmata</taxon>
        <taxon>Anystina</taxon>
        <taxon>Parasitengona</taxon>
        <taxon>Trombidioidea</taxon>
        <taxon>Trombidiidae</taxon>
        <taxon>Dinothrombium</taxon>
    </lineage>
</organism>
<dbReference type="PROSITE" id="PS50082">
    <property type="entry name" value="WD_REPEATS_2"/>
    <property type="match status" value="3"/>
</dbReference>
<evidence type="ECO:0000313" key="6">
    <source>
        <dbReference type="Proteomes" id="UP000285301"/>
    </source>
</evidence>
<dbReference type="GO" id="GO:0080008">
    <property type="term" value="C:Cul4-RING E3 ubiquitin ligase complex"/>
    <property type="evidence" value="ECO:0007669"/>
    <property type="project" value="TreeGrafter"/>
</dbReference>
<feature type="region of interest" description="Disordered" evidence="4">
    <location>
        <begin position="574"/>
        <end position="599"/>
    </location>
</feature>
<dbReference type="STRING" id="1965070.A0A3S3RMT4"/>
<feature type="compositionally biased region" description="Basic residues" evidence="4">
    <location>
        <begin position="552"/>
        <end position="565"/>
    </location>
</feature>
<comment type="caution">
    <text evidence="5">The sequence shown here is derived from an EMBL/GenBank/DDBJ whole genome shotgun (WGS) entry which is preliminary data.</text>
</comment>
<dbReference type="GO" id="GO:0005737">
    <property type="term" value="C:cytoplasm"/>
    <property type="evidence" value="ECO:0007669"/>
    <property type="project" value="TreeGrafter"/>
</dbReference>
<evidence type="ECO:0000256" key="4">
    <source>
        <dbReference type="SAM" id="MobiDB-lite"/>
    </source>
</evidence>
<evidence type="ECO:0000256" key="2">
    <source>
        <dbReference type="ARBA" id="ARBA00022737"/>
    </source>
</evidence>
<feature type="region of interest" description="Disordered" evidence="4">
    <location>
        <begin position="546"/>
        <end position="565"/>
    </location>
</feature>
<dbReference type="PANTHER" id="PTHR15574:SF43">
    <property type="entry name" value="DDB1- AND CUL4-ASSOCIATED FACTOR 5"/>
    <property type="match status" value="1"/>
</dbReference>
<keyword evidence="1 3" id="KW-0853">WD repeat</keyword>
<keyword evidence="6" id="KW-1185">Reference proteome</keyword>